<keyword evidence="5" id="KW-1185">Reference proteome</keyword>
<evidence type="ECO:0000256" key="1">
    <source>
        <dbReference type="ARBA" id="ARBA00022617"/>
    </source>
</evidence>
<sequence length="169" mass="18867">MTYTTAVIKEALRLWPPAGTARKTAPGSGLTVHTSTGEYRLEGVYVYNCAIMIQRDPEVYGDTANDFVPERWLHNAADQIPISAWRPFERGPRNCIGQELAQIEARVVIALVARRFDFVKVGIGELSLDESGKPILDAKGRFKVVSEMYPTRQVTPKPVDGMMMRVKVT</sequence>
<accession>A0AAN6QHP5</accession>
<dbReference type="InterPro" id="IPR001128">
    <property type="entry name" value="Cyt_P450"/>
</dbReference>
<evidence type="ECO:0000313" key="4">
    <source>
        <dbReference type="EMBL" id="KAK4108979.1"/>
    </source>
</evidence>
<name>A0AAN6QHP5_9PEZI</name>
<comment type="caution">
    <text evidence="4">The sequence shown here is derived from an EMBL/GenBank/DDBJ whole genome shotgun (WGS) entry which is preliminary data.</text>
</comment>
<dbReference type="GeneID" id="89940119"/>
<dbReference type="PRINTS" id="PR00385">
    <property type="entry name" value="P450"/>
</dbReference>
<dbReference type="Pfam" id="PF00067">
    <property type="entry name" value="p450"/>
    <property type="match status" value="1"/>
</dbReference>
<gene>
    <name evidence="4" type="ORF">N656DRAFT_783646</name>
</gene>
<keyword evidence="3" id="KW-0408">Iron</keyword>
<reference evidence="4" key="2">
    <citation type="submission" date="2023-05" db="EMBL/GenBank/DDBJ databases">
        <authorList>
            <consortium name="Lawrence Berkeley National Laboratory"/>
            <person name="Steindorff A."/>
            <person name="Hensen N."/>
            <person name="Bonometti L."/>
            <person name="Westerberg I."/>
            <person name="Brannstrom I.O."/>
            <person name="Guillou S."/>
            <person name="Cros-Aarteil S."/>
            <person name="Calhoun S."/>
            <person name="Haridas S."/>
            <person name="Kuo A."/>
            <person name="Mondo S."/>
            <person name="Pangilinan J."/>
            <person name="Riley R."/>
            <person name="Labutti K."/>
            <person name="Andreopoulos B."/>
            <person name="Lipzen A."/>
            <person name="Chen C."/>
            <person name="Yanf M."/>
            <person name="Daum C."/>
            <person name="Ng V."/>
            <person name="Clum A."/>
            <person name="Ohm R."/>
            <person name="Martin F."/>
            <person name="Silar P."/>
            <person name="Natvig D."/>
            <person name="Lalanne C."/>
            <person name="Gautier V."/>
            <person name="Ament-Velasquez S.L."/>
            <person name="Kruys A."/>
            <person name="Hutchinson M.I."/>
            <person name="Powell A.J."/>
            <person name="Barry K."/>
            <person name="Miller A.N."/>
            <person name="Grigoriev I.V."/>
            <person name="Debuchy R."/>
            <person name="Gladieux P."/>
            <person name="Thoren M.H."/>
            <person name="Johannesson H."/>
        </authorList>
    </citation>
    <scope>NUCLEOTIDE SEQUENCE</scope>
    <source>
        <strain evidence="4">CBS 508.74</strain>
    </source>
</reference>
<evidence type="ECO:0000313" key="5">
    <source>
        <dbReference type="Proteomes" id="UP001302812"/>
    </source>
</evidence>
<dbReference type="GO" id="GO:0016705">
    <property type="term" value="F:oxidoreductase activity, acting on paired donors, with incorporation or reduction of molecular oxygen"/>
    <property type="evidence" value="ECO:0007669"/>
    <property type="project" value="InterPro"/>
</dbReference>
<evidence type="ECO:0000256" key="3">
    <source>
        <dbReference type="ARBA" id="ARBA00023004"/>
    </source>
</evidence>
<keyword evidence="1" id="KW-0349">Heme</keyword>
<dbReference type="InterPro" id="IPR050121">
    <property type="entry name" value="Cytochrome_P450_monoxygenase"/>
</dbReference>
<reference evidence="4" key="1">
    <citation type="journal article" date="2023" name="Mol. Phylogenet. Evol.">
        <title>Genome-scale phylogeny and comparative genomics of the fungal order Sordariales.</title>
        <authorList>
            <person name="Hensen N."/>
            <person name="Bonometti L."/>
            <person name="Westerberg I."/>
            <person name="Brannstrom I.O."/>
            <person name="Guillou S."/>
            <person name="Cros-Aarteil S."/>
            <person name="Calhoun S."/>
            <person name="Haridas S."/>
            <person name="Kuo A."/>
            <person name="Mondo S."/>
            <person name="Pangilinan J."/>
            <person name="Riley R."/>
            <person name="LaButti K."/>
            <person name="Andreopoulos B."/>
            <person name="Lipzen A."/>
            <person name="Chen C."/>
            <person name="Yan M."/>
            <person name="Daum C."/>
            <person name="Ng V."/>
            <person name="Clum A."/>
            <person name="Steindorff A."/>
            <person name="Ohm R.A."/>
            <person name="Martin F."/>
            <person name="Silar P."/>
            <person name="Natvig D.O."/>
            <person name="Lalanne C."/>
            <person name="Gautier V."/>
            <person name="Ament-Velasquez S.L."/>
            <person name="Kruys A."/>
            <person name="Hutchinson M.I."/>
            <person name="Powell A.J."/>
            <person name="Barry K."/>
            <person name="Miller A.N."/>
            <person name="Grigoriev I.V."/>
            <person name="Debuchy R."/>
            <person name="Gladieux P."/>
            <person name="Hiltunen Thoren M."/>
            <person name="Johannesson H."/>
        </authorList>
    </citation>
    <scope>NUCLEOTIDE SEQUENCE</scope>
    <source>
        <strain evidence="4">CBS 508.74</strain>
    </source>
</reference>
<dbReference type="InterPro" id="IPR036396">
    <property type="entry name" value="Cyt_P450_sf"/>
</dbReference>
<dbReference type="GO" id="GO:0005506">
    <property type="term" value="F:iron ion binding"/>
    <property type="evidence" value="ECO:0007669"/>
    <property type="project" value="InterPro"/>
</dbReference>
<dbReference type="Gene3D" id="1.10.630.10">
    <property type="entry name" value="Cytochrome P450"/>
    <property type="match status" value="1"/>
</dbReference>
<dbReference type="GO" id="GO:0020037">
    <property type="term" value="F:heme binding"/>
    <property type="evidence" value="ECO:0007669"/>
    <property type="project" value="InterPro"/>
</dbReference>
<protein>
    <submittedName>
        <fullName evidence="4">Cytochrome P450</fullName>
    </submittedName>
</protein>
<keyword evidence="2" id="KW-0479">Metal-binding</keyword>
<evidence type="ECO:0000256" key="2">
    <source>
        <dbReference type="ARBA" id="ARBA00022723"/>
    </source>
</evidence>
<dbReference type="SUPFAM" id="SSF48264">
    <property type="entry name" value="Cytochrome P450"/>
    <property type="match status" value="1"/>
</dbReference>
<proteinExistence type="predicted"/>
<dbReference type="RefSeq" id="XP_064666549.1">
    <property type="nucleotide sequence ID" value="XM_064815994.1"/>
</dbReference>
<dbReference type="GO" id="GO:0004497">
    <property type="term" value="F:monooxygenase activity"/>
    <property type="evidence" value="ECO:0007669"/>
    <property type="project" value="InterPro"/>
</dbReference>
<dbReference type="PANTHER" id="PTHR24305:SF222">
    <property type="entry name" value="CYTOCHROME P450 MONOOXYGENASE STCS"/>
    <property type="match status" value="1"/>
</dbReference>
<organism evidence="4 5">
    <name type="scientific">Canariomyces notabilis</name>
    <dbReference type="NCBI Taxonomy" id="2074819"/>
    <lineage>
        <taxon>Eukaryota</taxon>
        <taxon>Fungi</taxon>
        <taxon>Dikarya</taxon>
        <taxon>Ascomycota</taxon>
        <taxon>Pezizomycotina</taxon>
        <taxon>Sordariomycetes</taxon>
        <taxon>Sordariomycetidae</taxon>
        <taxon>Sordariales</taxon>
        <taxon>Chaetomiaceae</taxon>
        <taxon>Canariomyces</taxon>
    </lineage>
</organism>
<dbReference type="PANTHER" id="PTHR24305">
    <property type="entry name" value="CYTOCHROME P450"/>
    <property type="match status" value="1"/>
</dbReference>
<dbReference type="Proteomes" id="UP001302812">
    <property type="component" value="Unassembled WGS sequence"/>
</dbReference>
<dbReference type="AlphaFoldDB" id="A0AAN6QHP5"/>
<dbReference type="EMBL" id="MU853359">
    <property type="protein sequence ID" value="KAK4108979.1"/>
    <property type="molecule type" value="Genomic_DNA"/>
</dbReference>